<protein>
    <submittedName>
        <fullName evidence="10">SusC/RagA family TonB-linked outer membrane protein</fullName>
    </submittedName>
</protein>
<comment type="similarity">
    <text evidence="7">Belongs to the TonB-dependent receptor family.</text>
</comment>
<dbReference type="PROSITE" id="PS52016">
    <property type="entry name" value="TONB_DEPENDENT_REC_3"/>
    <property type="match status" value="1"/>
</dbReference>
<keyword evidence="5 7" id="KW-0472">Membrane</keyword>
<dbReference type="Pfam" id="PF13715">
    <property type="entry name" value="CarbopepD_reg_2"/>
    <property type="match status" value="1"/>
</dbReference>
<dbReference type="SUPFAM" id="SSF56935">
    <property type="entry name" value="Porins"/>
    <property type="match status" value="1"/>
</dbReference>
<accession>A0A3N4PMN0</accession>
<keyword evidence="11" id="KW-1185">Reference proteome</keyword>
<dbReference type="InterPro" id="IPR023996">
    <property type="entry name" value="TonB-dep_OMP_SusC/RagA"/>
</dbReference>
<dbReference type="Gene3D" id="2.60.40.1120">
    <property type="entry name" value="Carboxypeptidase-like, regulatory domain"/>
    <property type="match status" value="1"/>
</dbReference>
<dbReference type="Proteomes" id="UP000278351">
    <property type="component" value="Unassembled WGS sequence"/>
</dbReference>
<dbReference type="InterPro" id="IPR008969">
    <property type="entry name" value="CarboxyPept-like_regulatory"/>
</dbReference>
<evidence type="ECO:0000256" key="5">
    <source>
        <dbReference type="ARBA" id="ARBA00023136"/>
    </source>
</evidence>
<evidence type="ECO:0000256" key="6">
    <source>
        <dbReference type="ARBA" id="ARBA00023237"/>
    </source>
</evidence>
<keyword evidence="3 7" id="KW-1134">Transmembrane beta strand</keyword>
<sequence length="1024" mass="112750">MCSAVSAQQSIRGKVTSDDGSPLPGVTVRVQGTTTGTATNVEGNYTIVASPGQVLQFSFIGYTTRNITVGAQAVVNVSMIPDQTQLKETVISAYNMSKDPRSLGSSVQKVNGAEVAQTQRENFLNGLAGRIAGATVTGTSGLPGSSSQIVLRGAVSIGGNNQPLFVVDGVPYDNQTLNQEALISGQSVSFANRNSDYGNRAMDLNPEDIESITVLKGPEAAALYGSDGASGAILITTRKGKEGRASVTYDNNFRFEKVYRFPETQRVYSRGTNGVADPNATVNPFSFGAISAYFGPKYNTDTTTFYDNFNAFFKTGFQNRHSLNIDGGTDRYTYRLSSSWLKQDGTVPNTSFDRGNIRLSGTAKVSKIFDINSSFTYVTSTTKKGSKGAGSYFLTLLTWPADEDVRDYKNPDGTRKTLRGVAFNSEFDNPFWDVYKNSSQDHTERVTGNLTLNLNPLSWLSFSGIFGVDSYATDGFFTTNPQSRYGFASNGFYSGDDVLTKNLSGVLRGSARKTWGKFGHVLNLGFAFDDNTTKINAFKGERFYEPNFVSINNTDPLSRDAKLTYSNIRKTRFFGNYEFNYNSILYLSFAGSREGHSAFMSRFVDKNPFFNYGAASLSFIFSDLQVFKNWTPLSYGKARLSYATTGKAPYTPYIIDYTMQSQITTGGGYAYGFTGNNFGLQPEITRNFEFGGELRFFKNRIGIDVARYSLKSRDQILGARVSYGTGFVIKYLNGGLVENRGIEIQLSGKPVQSKNFNWDVLVNFDRNVGEILEMPADLPTYYDSDTWVFGNARSQAYKGAFTGNISGFSLRRNRSGQMLISPTTGLPLSSGDFVIIGDRQPDFKVGLINNFYYKDFSLSFNLDFRKGGDVFNGNEYYLYLCGLSNRTLDREQTIVYKGVLADGLEESGKPTPNNIAITPYYRSDYFGTTVATEADFIEEVNWMRLRDITLMYNLPKTLLRKQNVVKSASVFVTGTDVFMITNYSGADPSVNTNTAANRGYGGAGIDFGSLANPRGINFGMKVQF</sequence>
<evidence type="ECO:0000256" key="3">
    <source>
        <dbReference type="ARBA" id="ARBA00022452"/>
    </source>
</evidence>
<dbReference type="AlphaFoldDB" id="A0A3N4PMN0"/>
<reference evidence="10 11" key="1">
    <citation type="submission" date="2018-11" db="EMBL/GenBank/DDBJ databases">
        <title>Chitinophaga lutea sp.nov., isolate from arsenic contaminated soil.</title>
        <authorList>
            <person name="Zong Y."/>
        </authorList>
    </citation>
    <scope>NUCLEOTIDE SEQUENCE [LARGE SCALE GENOMIC DNA]</scope>
    <source>
        <strain evidence="10 11">ZY74</strain>
    </source>
</reference>
<dbReference type="EMBL" id="RPDH01000002">
    <property type="protein sequence ID" value="RPE09943.1"/>
    <property type="molecule type" value="Genomic_DNA"/>
</dbReference>
<feature type="compositionally biased region" description="Polar residues" evidence="8">
    <location>
        <begin position="1"/>
        <end position="11"/>
    </location>
</feature>
<gene>
    <name evidence="10" type="ORF">EGT74_14845</name>
</gene>
<keyword evidence="4 7" id="KW-0812">Transmembrane</keyword>
<evidence type="ECO:0000256" key="8">
    <source>
        <dbReference type="SAM" id="MobiDB-lite"/>
    </source>
</evidence>
<evidence type="ECO:0000256" key="7">
    <source>
        <dbReference type="PROSITE-ProRule" id="PRU01360"/>
    </source>
</evidence>
<feature type="domain" description="TonB-dependent receptor plug" evidence="9">
    <location>
        <begin position="101"/>
        <end position="232"/>
    </location>
</feature>
<dbReference type="SUPFAM" id="SSF49464">
    <property type="entry name" value="Carboxypeptidase regulatory domain-like"/>
    <property type="match status" value="1"/>
</dbReference>
<comment type="caution">
    <text evidence="10">The sequence shown here is derived from an EMBL/GenBank/DDBJ whole genome shotgun (WGS) entry which is preliminary data.</text>
</comment>
<proteinExistence type="inferred from homology"/>
<dbReference type="NCBIfam" id="TIGR04056">
    <property type="entry name" value="OMP_RagA_SusC"/>
    <property type="match status" value="1"/>
</dbReference>
<dbReference type="NCBIfam" id="TIGR04057">
    <property type="entry name" value="SusC_RagA_signa"/>
    <property type="match status" value="1"/>
</dbReference>
<dbReference type="OrthoDB" id="609136at2"/>
<dbReference type="Gene3D" id="2.170.130.10">
    <property type="entry name" value="TonB-dependent receptor, plug domain"/>
    <property type="match status" value="1"/>
</dbReference>
<evidence type="ECO:0000256" key="4">
    <source>
        <dbReference type="ARBA" id="ARBA00022692"/>
    </source>
</evidence>
<keyword evidence="2 7" id="KW-0813">Transport</keyword>
<name>A0A3N4PMN0_9BACT</name>
<dbReference type="InterPro" id="IPR039426">
    <property type="entry name" value="TonB-dep_rcpt-like"/>
</dbReference>
<dbReference type="InterPro" id="IPR012910">
    <property type="entry name" value="Plug_dom"/>
</dbReference>
<evidence type="ECO:0000256" key="1">
    <source>
        <dbReference type="ARBA" id="ARBA00004571"/>
    </source>
</evidence>
<evidence type="ECO:0000313" key="10">
    <source>
        <dbReference type="EMBL" id="RPE09943.1"/>
    </source>
</evidence>
<dbReference type="Gene3D" id="2.40.170.20">
    <property type="entry name" value="TonB-dependent receptor, beta-barrel domain"/>
    <property type="match status" value="1"/>
</dbReference>
<feature type="region of interest" description="Disordered" evidence="8">
    <location>
        <begin position="1"/>
        <end position="25"/>
    </location>
</feature>
<keyword evidence="6 7" id="KW-0998">Cell outer membrane</keyword>
<evidence type="ECO:0000259" key="9">
    <source>
        <dbReference type="Pfam" id="PF07715"/>
    </source>
</evidence>
<comment type="subcellular location">
    <subcellularLocation>
        <location evidence="1 7">Cell outer membrane</location>
        <topology evidence="1 7">Multi-pass membrane protein</topology>
    </subcellularLocation>
</comment>
<evidence type="ECO:0000313" key="11">
    <source>
        <dbReference type="Proteomes" id="UP000278351"/>
    </source>
</evidence>
<dbReference type="Pfam" id="PF07715">
    <property type="entry name" value="Plug"/>
    <property type="match status" value="1"/>
</dbReference>
<dbReference type="InterPro" id="IPR037066">
    <property type="entry name" value="Plug_dom_sf"/>
</dbReference>
<dbReference type="InterPro" id="IPR036942">
    <property type="entry name" value="Beta-barrel_TonB_sf"/>
</dbReference>
<evidence type="ECO:0000256" key="2">
    <source>
        <dbReference type="ARBA" id="ARBA00022448"/>
    </source>
</evidence>
<dbReference type="InterPro" id="IPR023997">
    <property type="entry name" value="TonB-dep_OMP_SusC/RagA_CS"/>
</dbReference>
<organism evidence="10 11">
    <name type="scientific">Chitinophaga lutea</name>
    <dbReference type="NCBI Taxonomy" id="2488634"/>
    <lineage>
        <taxon>Bacteria</taxon>
        <taxon>Pseudomonadati</taxon>
        <taxon>Bacteroidota</taxon>
        <taxon>Chitinophagia</taxon>
        <taxon>Chitinophagales</taxon>
        <taxon>Chitinophagaceae</taxon>
        <taxon>Chitinophaga</taxon>
    </lineage>
</organism>
<dbReference type="GO" id="GO:0009279">
    <property type="term" value="C:cell outer membrane"/>
    <property type="evidence" value="ECO:0007669"/>
    <property type="project" value="UniProtKB-SubCell"/>
</dbReference>